<dbReference type="Pfam" id="PF03382">
    <property type="entry name" value="DUF285"/>
    <property type="match status" value="1"/>
</dbReference>
<feature type="domain" description="PKD" evidence="2">
    <location>
        <begin position="408"/>
        <end position="444"/>
    </location>
</feature>
<protein>
    <submittedName>
        <fullName evidence="3">DUF5011 domain-containing protein</fullName>
    </submittedName>
</protein>
<dbReference type="InterPro" id="IPR000601">
    <property type="entry name" value="PKD_dom"/>
</dbReference>
<reference evidence="3 4" key="1">
    <citation type="submission" date="2019-08" db="EMBL/GenBank/DDBJ databases">
        <title>Microbe sample from Colwellia echini.</title>
        <authorList>
            <person name="Christiansen L."/>
            <person name="Pathiraja D."/>
            <person name="Schultz-Johansen M."/>
            <person name="Choi I.-G."/>
            <person name="Stougaard P."/>
        </authorList>
    </citation>
    <scope>NUCLEOTIDE SEQUENCE [LARGE SCALE GENOMIC DNA]</scope>
    <source>
        <strain evidence="3 4">A3</strain>
    </source>
</reference>
<dbReference type="Proteomes" id="UP000815846">
    <property type="component" value="Unassembled WGS sequence"/>
</dbReference>
<dbReference type="EMBL" id="PJAI02000005">
    <property type="protein sequence ID" value="TYK66249.1"/>
    <property type="molecule type" value="Genomic_DNA"/>
</dbReference>
<dbReference type="RefSeq" id="WP_148747706.1">
    <property type="nucleotide sequence ID" value="NZ_PJAI02000005.1"/>
</dbReference>
<keyword evidence="4" id="KW-1185">Reference proteome</keyword>
<dbReference type="PROSITE" id="PS50093">
    <property type="entry name" value="PKD"/>
    <property type="match status" value="1"/>
</dbReference>
<keyword evidence="1" id="KW-0727">SH2 domain</keyword>
<dbReference type="PANTHER" id="PTHR15127:SF32">
    <property type="entry name" value="HEAVYWEIGHT, ISOFORM A"/>
    <property type="match status" value="1"/>
</dbReference>
<dbReference type="PANTHER" id="PTHR15127">
    <property type="entry name" value="HEAVYWEIGHT, ISOFORM A"/>
    <property type="match status" value="1"/>
</dbReference>
<dbReference type="InterPro" id="IPR035986">
    <property type="entry name" value="PKD_dom_sf"/>
</dbReference>
<evidence type="ECO:0000313" key="3">
    <source>
        <dbReference type="EMBL" id="TYK66249.1"/>
    </source>
</evidence>
<gene>
    <name evidence="3" type="ORF">CWS31_006535</name>
</gene>
<dbReference type="SUPFAM" id="SSF49299">
    <property type="entry name" value="PKD domain"/>
    <property type="match status" value="1"/>
</dbReference>
<evidence type="ECO:0000313" key="4">
    <source>
        <dbReference type="Proteomes" id="UP000815846"/>
    </source>
</evidence>
<sequence>MFINNADTYSNLSKKKWLSVVIASVLATGCNSDSDVNEIIDEVKGTDIVAPVITLEGSATVSLEYGSAYSESGATATDAVDGSFAATPSGEVDTNQVGSYTITYNATDVAGNSATAVSRTVNVVDSVSPVITLTGDTEVTLTVGDTYEDEGATATDNADDNLTVVVSGTVDPATAGTYTLTYNVSDASGNAAEALTRTVIVNAANITEDPEDVTAPTIVLLGAAEITIPINTDYSDAGATVTDDVDTDLEAVMVSTVDTTTVGTYTVTYNVTDAAGNIAETKTRTVIVSTDADVTAPVIALVGEMDVELTVGDTYEELGATVTDNVDANLDAVIDSTEVNSEVAGSYTVTYNVMDTAGNAAEEVVRNVTVIEASDTSSFITTWTVTDGDLSITIPTTFQIHPNTEYDYNVTWGDGASNDYTGTDHTAQHTYATAGTYTVTISGTFTQINFGGNHSPNHDKITSIEQWGDAVWTKFGTAFMGCANLAVNATDAPDLSAGPAMNAMFRSTPMNSPVGHWDVSTITNMANMFGDATQFDQDLSDWQPLLVNNFGNFMNNVTLSTANYDALLISWAELNVWDNITNFNAGDSDYSAAGQAARDKLTTEQGWAFIDGDLE</sequence>
<comment type="caution">
    <text evidence="3">The sequence shown here is derived from an EMBL/GenBank/DDBJ whole genome shotgun (WGS) entry which is preliminary data.</text>
</comment>
<dbReference type="InterPro" id="IPR013783">
    <property type="entry name" value="Ig-like_fold"/>
</dbReference>
<proteinExistence type="predicted"/>
<dbReference type="InterPro" id="IPR032179">
    <property type="entry name" value="Cry22Aa_Ig-like"/>
</dbReference>
<dbReference type="InterPro" id="IPR051846">
    <property type="entry name" value="SH2_domain_adapters"/>
</dbReference>
<name>A0ABY3MYT9_9GAMM</name>
<dbReference type="Gene3D" id="2.60.40.10">
    <property type="entry name" value="Immunoglobulins"/>
    <property type="match status" value="4"/>
</dbReference>
<organism evidence="3 4">
    <name type="scientific">Colwellia echini</name>
    <dbReference type="NCBI Taxonomy" id="1982103"/>
    <lineage>
        <taxon>Bacteria</taxon>
        <taxon>Pseudomonadati</taxon>
        <taxon>Pseudomonadota</taxon>
        <taxon>Gammaproteobacteria</taxon>
        <taxon>Alteromonadales</taxon>
        <taxon>Colwelliaceae</taxon>
        <taxon>Colwellia</taxon>
    </lineage>
</organism>
<accession>A0ABY3MYT9</accession>
<evidence type="ECO:0000259" key="2">
    <source>
        <dbReference type="PROSITE" id="PS50093"/>
    </source>
</evidence>
<evidence type="ECO:0000256" key="1">
    <source>
        <dbReference type="ARBA" id="ARBA00022999"/>
    </source>
</evidence>
<dbReference type="Pfam" id="PF16403">
    <property type="entry name" value="Bact_surface_Ig-like"/>
    <property type="match status" value="4"/>
</dbReference>
<dbReference type="InterPro" id="IPR005046">
    <property type="entry name" value="DUF285"/>
</dbReference>